<organism evidence="1 2">
    <name type="scientific">Symbiobacterium thermophilum (strain DSM 24528 / JCM 14929 / IAM 14863 / T)</name>
    <dbReference type="NCBI Taxonomy" id="292459"/>
    <lineage>
        <taxon>Bacteria</taxon>
        <taxon>Bacillati</taxon>
        <taxon>Bacillota</taxon>
        <taxon>Clostridia</taxon>
        <taxon>Eubacteriales</taxon>
        <taxon>Symbiobacteriaceae</taxon>
        <taxon>Symbiobacterium</taxon>
    </lineage>
</organism>
<accession>Q67MG1</accession>
<dbReference type="SUPFAM" id="SSF55961">
    <property type="entry name" value="Bet v1-like"/>
    <property type="match status" value="1"/>
</dbReference>
<keyword evidence="2" id="KW-1185">Reference proteome</keyword>
<dbReference type="InterPro" id="IPR023393">
    <property type="entry name" value="START-like_dom_sf"/>
</dbReference>
<dbReference type="STRING" id="292459.STH2147"/>
<name>Q67MG1_SYMTH</name>
<dbReference type="KEGG" id="sth:STH2147"/>
<evidence type="ECO:0000313" key="2">
    <source>
        <dbReference type="Proteomes" id="UP000000417"/>
    </source>
</evidence>
<dbReference type="HOGENOM" id="CLU_3206144_0_0_9"/>
<dbReference type="Gene3D" id="3.30.530.20">
    <property type="match status" value="1"/>
</dbReference>
<dbReference type="RefSeq" id="WP_011196272.1">
    <property type="nucleotide sequence ID" value="NC_006177.1"/>
</dbReference>
<sequence length="45" mass="5509">MEMEPVQMRLKAPRERVFADWTEPDLLVRWWGPEARAEVDLLVRW</sequence>
<dbReference type="EMBL" id="AP006840">
    <property type="protein sequence ID" value="BAD41132.1"/>
    <property type="molecule type" value="Genomic_DNA"/>
</dbReference>
<dbReference type="OrthoDB" id="118413at2"/>
<proteinExistence type="predicted"/>
<dbReference type="eggNOG" id="COG3832">
    <property type="taxonomic scope" value="Bacteria"/>
</dbReference>
<protein>
    <recommendedName>
        <fullName evidence="3">Activator of Hsp90 ATPase 1 family protein</fullName>
    </recommendedName>
</protein>
<evidence type="ECO:0000313" key="1">
    <source>
        <dbReference type="EMBL" id="BAD41132.1"/>
    </source>
</evidence>
<reference evidence="1 2" key="1">
    <citation type="journal article" date="2004" name="Nucleic Acids Res.">
        <title>Genome sequence of Symbiobacterium thermophilum, an uncultivable bacterium that depends on microbial commensalism.</title>
        <authorList>
            <person name="Ueda K."/>
            <person name="Yamashita A."/>
            <person name="Ishikawa J."/>
            <person name="Shimada M."/>
            <person name="Watsuji T."/>
            <person name="Morimura K."/>
            <person name="Ikeda H."/>
            <person name="Hattori M."/>
            <person name="Beppu T."/>
        </authorList>
    </citation>
    <scope>NUCLEOTIDE SEQUENCE [LARGE SCALE GENOMIC DNA]</scope>
    <source>
        <strain evidence="2">T / IAM 14863</strain>
    </source>
</reference>
<gene>
    <name evidence="1" type="ordered locus">STH2147</name>
</gene>
<dbReference type="Proteomes" id="UP000000417">
    <property type="component" value="Chromosome"/>
</dbReference>
<evidence type="ECO:0008006" key="3">
    <source>
        <dbReference type="Google" id="ProtNLM"/>
    </source>
</evidence>
<dbReference type="AlphaFoldDB" id="Q67MG1"/>